<dbReference type="OrthoDB" id="3763466at2759"/>
<name>A0A6A7A6X2_9PLEO</name>
<organism evidence="1 2">
    <name type="scientific">Ophiobolus disseminans</name>
    <dbReference type="NCBI Taxonomy" id="1469910"/>
    <lineage>
        <taxon>Eukaryota</taxon>
        <taxon>Fungi</taxon>
        <taxon>Dikarya</taxon>
        <taxon>Ascomycota</taxon>
        <taxon>Pezizomycotina</taxon>
        <taxon>Dothideomycetes</taxon>
        <taxon>Pleosporomycetidae</taxon>
        <taxon>Pleosporales</taxon>
        <taxon>Pleosporineae</taxon>
        <taxon>Phaeosphaeriaceae</taxon>
        <taxon>Ophiobolus</taxon>
    </lineage>
</organism>
<gene>
    <name evidence="1" type="ORF">CC86DRAFT_464752</name>
</gene>
<protein>
    <submittedName>
        <fullName evidence="1">Uncharacterized protein</fullName>
    </submittedName>
</protein>
<sequence length="290" mass="32681">MATPSPHDLASSVLVRLPRELRDSVYAYLWDQDILSTLDYPSLLISRAEPCRSTTDDEGNAICLCDTPASIPPFAQAVFVGYTFATEAVTWLYDNYEGFVLGDPREVMRFFTQDVFHIGVTPMGFPLRRLTLALHLGHPSANEYKDALAFRFAPLLRVETRVGARLHVRFESRAEDSRGHRHLFHAAMLMQALDSVVKEIKQRGIEVSMDFKHLLTGIMDVGHMLGPATYAHWVEFLRTEYAVALRRAAEDDVQLQFVDQRVRAMERVFAAGSAPDMPVAASRRAWVGGR</sequence>
<evidence type="ECO:0000313" key="1">
    <source>
        <dbReference type="EMBL" id="KAF2829041.1"/>
    </source>
</evidence>
<keyword evidence="2" id="KW-1185">Reference proteome</keyword>
<proteinExistence type="predicted"/>
<accession>A0A6A7A6X2</accession>
<dbReference type="Proteomes" id="UP000799424">
    <property type="component" value="Unassembled WGS sequence"/>
</dbReference>
<reference evidence="1" key="1">
    <citation type="journal article" date="2020" name="Stud. Mycol.">
        <title>101 Dothideomycetes genomes: a test case for predicting lifestyles and emergence of pathogens.</title>
        <authorList>
            <person name="Haridas S."/>
            <person name="Albert R."/>
            <person name="Binder M."/>
            <person name="Bloem J."/>
            <person name="Labutti K."/>
            <person name="Salamov A."/>
            <person name="Andreopoulos B."/>
            <person name="Baker S."/>
            <person name="Barry K."/>
            <person name="Bills G."/>
            <person name="Bluhm B."/>
            <person name="Cannon C."/>
            <person name="Castanera R."/>
            <person name="Culley D."/>
            <person name="Daum C."/>
            <person name="Ezra D."/>
            <person name="Gonzalez J."/>
            <person name="Henrissat B."/>
            <person name="Kuo A."/>
            <person name="Liang C."/>
            <person name="Lipzen A."/>
            <person name="Lutzoni F."/>
            <person name="Magnuson J."/>
            <person name="Mondo S."/>
            <person name="Nolan M."/>
            <person name="Ohm R."/>
            <person name="Pangilinan J."/>
            <person name="Park H.-J."/>
            <person name="Ramirez L."/>
            <person name="Alfaro M."/>
            <person name="Sun H."/>
            <person name="Tritt A."/>
            <person name="Yoshinaga Y."/>
            <person name="Zwiers L.-H."/>
            <person name="Turgeon B."/>
            <person name="Goodwin S."/>
            <person name="Spatafora J."/>
            <person name="Crous P."/>
            <person name="Grigoriev I."/>
        </authorList>
    </citation>
    <scope>NUCLEOTIDE SEQUENCE</scope>
    <source>
        <strain evidence="1">CBS 113818</strain>
    </source>
</reference>
<dbReference type="AlphaFoldDB" id="A0A6A7A6X2"/>
<evidence type="ECO:0000313" key="2">
    <source>
        <dbReference type="Proteomes" id="UP000799424"/>
    </source>
</evidence>
<dbReference type="EMBL" id="MU006221">
    <property type="protein sequence ID" value="KAF2829041.1"/>
    <property type="molecule type" value="Genomic_DNA"/>
</dbReference>